<keyword evidence="4" id="KW-1185">Reference proteome</keyword>
<reference evidence="3 4" key="1">
    <citation type="submission" date="2019-12" db="EMBL/GenBank/DDBJ databases">
        <authorList>
            <person name="Zhao J."/>
        </authorList>
    </citation>
    <scope>NUCLEOTIDE SEQUENCE [LARGE SCALE GENOMIC DNA]</scope>
    <source>
        <strain evidence="3 4">S-15</strain>
    </source>
</reference>
<proteinExistence type="predicted"/>
<dbReference type="InterPro" id="IPR002931">
    <property type="entry name" value="Transglutaminase-like"/>
</dbReference>
<gene>
    <name evidence="3" type="ORF">GQN54_12280</name>
</gene>
<dbReference type="Pfam" id="PF01841">
    <property type="entry name" value="Transglut_core"/>
    <property type="match status" value="1"/>
</dbReference>
<dbReference type="SUPFAM" id="SSF54001">
    <property type="entry name" value="Cysteine proteinases"/>
    <property type="match status" value="1"/>
</dbReference>
<protein>
    <recommendedName>
        <fullName evidence="2">Transglutaminase-like domain-containing protein</fullName>
    </recommendedName>
</protein>
<dbReference type="GO" id="GO:0005737">
    <property type="term" value="C:cytoplasm"/>
    <property type="evidence" value="ECO:0007669"/>
    <property type="project" value="TreeGrafter"/>
</dbReference>
<dbReference type="PANTHER" id="PTHR46333">
    <property type="entry name" value="CYTOKINESIS PROTEIN 3"/>
    <property type="match status" value="1"/>
</dbReference>
<dbReference type="AlphaFoldDB" id="A0A6N9NJN5"/>
<accession>A0A6N9NJN5</accession>
<keyword evidence="1" id="KW-0732">Signal</keyword>
<feature type="signal peptide" evidence="1">
    <location>
        <begin position="1"/>
        <end position="19"/>
    </location>
</feature>
<feature type="domain" description="Transglutaminase-like" evidence="2">
    <location>
        <begin position="89"/>
        <end position="155"/>
    </location>
</feature>
<dbReference type="PANTHER" id="PTHR46333:SF2">
    <property type="entry name" value="CYTOKINESIS PROTEIN 3"/>
    <property type="match status" value="1"/>
</dbReference>
<dbReference type="InterPro" id="IPR052557">
    <property type="entry name" value="CAP/Cytokinesis_protein"/>
</dbReference>
<organism evidence="3 4">
    <name type="scientific">Acidiluteibacter ferrifornacis</name>
    <dbReference type="NCBI Taxonomy" id="2692424"/>
    <lineage>
        <taxon>Bacteria</taxon>
        <taxon>Pseudomonadati</taxon>
        <taxon>Bacteroidota</taxon>
        <taxon>Flavobacteriia</taxon>
        <taxon>Flavobacteriales</taxon>
        <taxon>Cryomorphaceae</taxon>
        <taxon>Acidiluteibacter</taxon>
    </lineage>
</organism>
<feature type="chain" id="PRO_5026800983" description="Transglutaminase-like domain-containing protein" evidence="1">
    <location>
        <begin position="20"/>
        <end position="298"/>
    </location>
</feature>
<dbReference type="InterPro" id="IPR038765">
    <property type="entry name" value="Papain-like_cys_pep_sf"/>
</dbReference>
<evidence type="ECO:0000256" key="1">
    <source>
        <dbReference type="SAM" id="SignalP"/>
    </source>
</evidence>
<evidence type="ECO:0000313" key="4">
    <source>
        <dbReference type="Proteomes" id="UP000470771"/>
    </source>
</evidence>
<dbReference type="SMART" id="SM00460">
    <property type="entry name" value="TGc"/>
    <property type="match status" value="1"/>
</dbReference>
<evidence type="ECO:0000313" key="3">
    <source>
        <dbReference type="EMBL" id="NBG66896.1"/>
    </source>
</evidence>
<sequence>MKVISFSILFLLISQVCFCDTLNLREFDYSKADSLALSLTKHFKSVDKLAQELTRDLETEHEKYRAIFRWVTNNISYNIANKNTDPKYTLKKQSALCAGYSNLILELCSSSNIKCKSINGYAKSFAKHIGKFNKINHSWNVVNLNGTWYISDATWAAGHVNGRRFTKEYDNFYFLSDPEQIKYNHFPEDNEWFLTENSFKLKMFEKLPIIKPPYFDLGITPEKELDGIIKNKLKFRFQSNQEIYRASLKFDREKEFRPIFIEKDEDGFYMIDMEFDDYIKGPCWLFFNGDAVMVFVKK</sequence>
<dbReference type="Gene3D" id="3.10.620.30">
    <property type="match status" value="1"/>
</dbReference>
<dbReference type="Proteomes" id="UP000470771">
    <property type="component" value="Unassembled WGS sequence"/>
</dbReference>
<dbReference type="EMBL" id="WWNE01000012">
    <property type="protein sequence ID" value="NBG66896.1"/>
    <property type="molecule type" value="Genomic_DNA"/>
</dbReference>
<comment type="caution">
    <text evidence="3">The sequence shown here is derived from an EMBL/GenBank/DDBJ whole genome shotgun (WGS) entry which is preliminary data.</text>
</comment>
<name>A0A6N9NJN5_9FLAO</name>
<evidence type="ECO:0000259" key="2">
    <source>
        <dbReference type="SMART" id="SM00460"/>
    </source>
</evidence>
<dbReference type="RefSeq" id="WP_160633851.1">
    <property type="nucleotide sequence ID" value="NZ_WWNE01000012.1"/>
</dbReference>